<dbReference type="Proteomes" id="UP000712600">
    <property type="component" value="Unassembled WGS sequence"/>
</dbReference>
<dbReference type="EMBL" id="QGKX02000088">
    <property type="protein sequence ID" value="KAF3585037.1"/>
    <property type="molecule type" value="Genomic_DNA"/>
</dbReference>
<gene>
    <name evidence="1" type="ORF">F2Q69_00030314</name>
</gene>
<name>A0A8S9RW56_BRACR</name>
<comment type="caution">
    <text evidence="1">The sequence shown here is derived from an EMBL/GenBank/DDBJ whole genome shotgun (WGS) entry which is preliminary data.</text>
</comment>
<protein>
    <submittedName>
        <fullName evidence="1">Uncharacterized protein</fullName>
    </submittedName>
</protein>
<reference evidence="1" key="1">
    <citation type="submission" date="2019-12" db="EMBL/GenBank/DDBJ databases">
        <title>Genome sequencing and annotation of Brassica cretica.</title>
        <authorList>
            <person name="Studholme D.J."/>
            <person name="Sarris P."/>
        </authorList>
    </citation>
    <scope>NUCLEOTIDE SEQUENCE</scope>
    <source>
        <strain evidence="1">PFS-109/04</strain>
        <tissue evidence="1">Leaf</tissue>
    </source>
</reference>
<evidence type="ECO:0000313" key="2">
    <source>
        <dbReference type="Proteomes" id="UP000712600"/>
    </source>
</evidence>
<organism evidence="1 2">
    <name type="scientific">Brassica cretica</name>
    <name type="common">Mustard</name>
    <dbReference type="NCBI Taxonomy" id="69181"/>
    <lineage>
        <taxon>Eukaryota</taxon>
        <taxon>Viridiplantae</taxon>
        <taxon>Streptophyta</taxon>
        <taxon>Embryophyta</taxon>
        <taxon>Tracheophyta</taxon>
        <taxon>Spermatophyta</taxon>
        <taxon>Magnoliopsida</taxon>
        <taxon>eudicotyledons</taxon>
        <taxon>Gunneridae</taxon>
        <taxon>Pentapetalae</taxon>
        <taxon>rosids</taxon>
        <taxon>malvids</taxon>
        <taxon>Brassicales</taxon>
        <taxon>Brassicaceae</taxon>
        <taxon>Brassiceae</taxon>
        <taxon>Brassica</taxon>
    </lineage>
</organism>
<sequence length="76" mass="8828">MTKLCTGMRQVFRQLETPSLVIYLSEKFIKRSNTEARKSVQPSGHAVRTKRTIRENLQPFLDSSRPKWILARPSVL</sequence>
<evidence type="ECO:0000313" key="1">
    <source>
        <dbReference type="EMBL" id="KAF3585037.1"/>
    </source>
</evidence>
<accession>A0A8S9RW56</accession>
<dbReference type="AlphaFoldDB" id="A0A8S9RW56"/>
<proteinExistence type="predicted"/>